<evidence type="ECO:0000313" key="1">
    <source>
        <dbReference type="EMBL" id="KAJ1350141.1"/>
    </source>
</evidence>
<dbReference type="EMBL" id="JAHQIW010000805">
    <property type="protein sequence ID" value="KAJ1350141.1"/>
    <property type="molecule type" value="Genomic_DNA"/>
</dbReference>
<name>A0AAD5QKJ4_PARTN</name>
<dbReference type="AlphaFoldDB" id="A0AAD5QKJ4"/>
<evidence type="ECO:0000313" key="2">
    <source>
        <dbReference type="Proteomes" id="UP001196413"/>
    </source>
</evidence>
<accession>A0AAD5QKJ4</accession>
<comment type="caution">
    <text evidence="1">The sequence shown here is derived from an EMBL/GenBank/DDBJ whole genome shotgun (WGS) entry which is preliminary data.</text>
</comment>
<proteinExistence type="predicted"/>
<gene>
    <name evidence="1" type="ORF">KIN20_005862</name>
</gene>
<reference evidence="1" key="1">
    <citation type="submission" date="2021-06" db="EMBL/GenBank/DDBJ databases">
        <title>Parelaphostrongylus tenuis whole genome reference sequence.</title>
        <authorList>
            <person name="Garwood T.J."/>
            <person name="Larsen P.A."/>
            <person name="Fountain-Jones N.M."/>
            <person name="Garbe J.R."/>
            <person name="Macchietto M.G."/>
            <person name="Kania S.A."/>
            <person name="Gerhold R.W."/>
            <person name="Richards J.E."/>
            <person name="Wolf T.M."/>
        </authorList>
    </citation>
    <scope>NUCLEOTIDE SEQUENCE</scope>
    <source>
        <strain evidence="1">MNPRO001-30</strain>
        <tissue evidence="1">Meninges</tissue>
    </source>
</reference>
<dbReference type="Proteomes" id="UP001196413">
    <property type="component" value="Unassembled WGS sequence"/>
</dbReference>
<keyword evidence="2" id="KW-1185">Reference proteome</keyword>
<protein>
    <submittedName>
        <fullName evidence="1">Uncharacterized protein</fullName>
    </submittedName>
</protein>
<sequence length="68" mass="7893">MPRFKETLWLNVYVDHIKCGTRKHLLGVCHEESVHQSTNTTFNNGLYYITDSETLLIFVVIISHATTR</sequence>
<organism evidence="1 2">
    <name type="scientific">Parelaphostrongylus tenuis</name>
    <name type="common">Meningeal worm</name>
    <dbReference type="NCBI Taxonomy" id="148309"/>
    <lineage>
        <taxon>Eukaryota</taxon>
        <taxon>Metazoa</taxon>
        <taxon>Ecdysozoa</taxon>
        <taxon>Nematoda</taxon>
        <taxon>Chromadorea</taxon>
        <taxon>Rhabditida</taxon>
        <taxon>Rhabditina</taxon>
        <taxon>Rhabditomorpha</taxon>
        <taxon>Strongyloidea</taxon>
        <taxon>Metastrongylidae</taxon>
        <taxon>Parelaphostrongylus</taxon>
    </lineage>
</organism>